<dbReference type="SUPFAM" id="SSF90123">
    <property type="entry name" value="ABC transporter transmembrane region"/>
    <property type="match status" value="1"/>
</dbReference>
<feature type="domain" description="ABC transmembrane type-1" evidence="11">
    <location>
        <begin position="110"/>
        <end position="249"/>
    </location>
</feature>
<dbReference type="GO" id="GO:0016020">
    <property type="term" value="C:membrane"/>
    <property type="evidence" value="ECO:0007669"/>
    <property type="project" value="InterPro"/>
</dbReference>
<keyword evidence="7 10" id="KW-1133">Transmembrane helix</keyword>
<keyword evidence="6" id="KW-0067">ATP-binding</keyword>
<keyword evidence="2" id="KW-0813">Transport</keyword>
<keyword evidence="13" id="KW-1185">Reference proteome</keyword>
<reference evidence="12" key="1">
    <citation type="submission" date="2020-11" db="EMBL/GenBank/DDBJ databases">
        <authorList>
            <person name="Tran Van P."/>
        </authorList>
    </citation>
    <scope>NUCLEOTIDE SEQUENCE</scope>
</reference>
<evidence type="ECO:0000256" key="7">
    <source>
        <dbReference type="ARBA" id="ARBA00022989"/>
    </source>
</evidence>
<dbReference type="InterPro" id="IPR050173">
    <property type="entry name" value="ABC_transporter_C-like"/>
</dbReference>
<name>A0A7R9QNZ9_9ACAR</name>
<dbReference type="GO" id="GO:0005524">
    <property type="term" value="F:ATP binding"/>
    <property type="evidence" value="ECO:0007669"/>
    <property type="project" value="UniProtKB-KW"/>
</dbReference>
<feature type="non-terminal residue" evidence="12">
    <location>
        <position position="254"/>
    </location>
</feature>
<organism evidence="12">
    <name type="scientific">Oppiella nova</name>
    <dbReference type="NCBI Taxonomy" id="334625"/>
    <lineage>
        <taxon>Eukaryota</taxon>
        <taxon>Metazoa</taxon>
        <taxon>Ecdysozoa</taxon>
        <taxon>Arthropoda</taxon>
        <taxon>Chelicerata</taxon>
        <taxon>Arachnida</taxon>
        <taxon>Acari</taxon>
        <taxon>Acariformes</taxon>
        <taxon>Sarcoptiformes</taxon>
        <taxon>Oribatida</taxon>
        <taxon>Brachypylina</taxon>
        <taxon>Oppioidea</taxon>
        <taxon>Oppiidae</taxon>
        <taxon>Oppiella</taxon>
    </lineage>
</organism>
<evidence type="ECO:0000259" key="11">
    <source>
        <dbReference type="PROSITE" id="PS50929"/>
    </source>
</evidence>
<dbReference type="EMBL" id="CAJPVJ010006092">
    <property type="protein sequence ID" value="CAG2170132.1"/>
    <property type="molecule type" value="Genomic_DNA"/>
</dbReference>
<evidence type="ECO:0000256" key="1">
    <source>
        <dbReference type="ARBA" id="ARBA00004127"/>
    </source>
</evidence>
<proteinExistence type="predicted"/>
<dbReference type="EMBL" id="OC920917">
    <property type="protein sequence ID" value="CAD7652945.1"/>
    <property type="molecule type" value="Genomic_DNA"/>
</dbReference>
<dbReference type="PROSITE" id="PS50929">
    <property type="entry name" value="ABC_TM1F"/>
    <property type="match status" value="1"/>
</dbReference>
<evidence type="ECO:0000313" key="13">
    <source>
        <dbReference type="Proteomes" id="UP000728032"/>
    </source>
</evidence>
<feature type="transmembrane region" description="Helical" evidence="10">
    <location>
        <begin position="148"/>
        <end position="169"/>
    </location>
</feature>
<feature type="compositionally biased region" description="Basic and acidic residues" evidence="9">
    <location>
        <begin position="10"/>
        <end position="22"/>
    </location>
</feature>
<evidence type="ECO:0000256" key="5">
    <source>
        <dbReference type="ARBA" id="ARBA00022741"/>
    </source>
</evidence>
<evidence type="ECO:0000256" key="3">
    <source>
        <dbReference type="ARBA" id="ARBA00022692"/>
    </source>
</evidence>
<evidence type="ECO:0000256" key="10">
    <source>
        <dbReference type="SAM" id="Phobius"/>
    </source>
</evidence>
<protein>
    <recommendedName>
        <fullName evidence="11">ABC transmembrane type-1 domain-containing protein</fullName>
    </recommendedName>
</protein>
<keyword evidence="3 10" id="KW-0812">Transmembrane</keyword>
<keyword evidence="8 10" id="KW-0472">Membrane</keyword>
<dbReference type="OrthoDB" id="6500128at2759"/>
<feature type="region of interest" description="Disordered" evidence="9">
    <location>
        <begin position="1"/>
        <end position="57"/>
    </location>
</feature>
<feature type="transmembrane region" description="Helical" evidence="10">
    <location>
        <begin position="184"/>
        <end position="207"/>
    </location>
</feature>
<evidence type="ECO:0000256" key="9">
    <source>
        <dbReference type="SAM" id="MobiDB-lite"/>
    </source>
</evidence>
<dbReference type="Gene3D" id="1.20.1560.10">
    <property type="entry name" value="ABC transporter type 1, transmembrane domain"/>
    <property type="match status" value="1"/>
</dbReference>
<keyword evidence="4" id="KW-0677">Repeat</keyword>
<dbReference type="AlphaFoldDB" id="A0A7R9QNZ9"/>
<dbReference type="InterPro" id="IPR036640">
    <property type="entry name" value="ABC1_TM_sf"/>
</dbReference>
<evidence type="ECO:0000256" key="6">
    <source>
        <dbReference type="ARBA" id="ARBA00022840"/>
    </source>
</evidence>
<evidence type="ECO:0000256" key="8">
    <source>
        <dbReference type="ARBA" id="ARBA00023136"/>
    </source>
</evidence>
<gene>
    <name evidence="12" type="ORF">ONB1V03_LOCUS9603</name>
</gene>
<evidence type="ECO:0000256" key="4">
    <source>
        <dbReference type="ARBA" id="ARBA00022737"/>
    </source>
</evidence>
<feature type="transmembrane region" description="Helical" evidence="10">
    <location>
        <begin position="101"/>
        <end position="127"/>
    </location>
</feature>
<evidence type="ECO:0000313" key="12">
    <source>
        <dbReference type="EMBL" id="CAD7652945.1"/>
    </source>
</evidence>
<feature type="compositionally biased region" description="Polar residues" evidence="9">
    <location>
        <begin position="24"/>
        <end position="56"/>
    </location>
</feature>
<dbReference type="Proteomes" id="UP000728032">
    <property type="component" value="Unassembled WGS sequence"/>
</dbReference>
<feature type="non-terminal residue" evidence="12">
    <location>
        <position position="1"/>
    </location>
</feature>
<evidence type="ECO:0000256" key="2">
    <source>
        <dbReference type="ARBA" id="ARBA00022448"/>
    </source>
</evidence>
<comment type="subcellular location">
    <subcellularLocation>
        <location evidence="1">Endomembrane system</location>
        <topology evidence="1">Multi-pass membrane protein</topology>
    </subcellularLocation>
</comment>
<accession>A0A7R9QNZ9</accession>
<dbReference type="Pfam" id="PF00664">
    <property type="entry name" value="ABC_membrane"/>
    <property type="match status" value="1"/>
</dbReference>
<dbReference type="GO" id="GO:0012505">
    <property type="term" value="C:endomembrane system"/>
    <property type="evidence" value="ECO:0007669"/>
    <property type="project" value="UniProtKB-SubCell"/>
</dbReference>
<keyword evidence="5" id="KW-0547">Nucleotide-binding</keyword>
<dbReference type="InterPro" id="IPR011527">
    <property type="entry name" value="ABC1_TM_dom"/>
</dbReference>
<dbReference type="PANTHER" id="PTHR24223">
    <property type="entry name" value="ATP-BINDING CASSETTE SUB-FAMILY C"/>
    <property type="match status" value="1"/>
</dbReference>
<sequence>VVESGGYDELAERGVLSDHEFNESDNQSKGSGDQMSRQTSRVNESESTAQLSQQISMREESKKVLKEKMKKEADNCQLIDEEIQQFGSIKLSVYWDYLKRIGFWFTLIPLICSFLFNSCEVGGNYWLNIWSSQNSTQTSETSNRTLFLGVYLSAIILDTIFVIILQIVIRTGALNAAETSNRTLFLGVYLSAIILDTIFVMILQIVIRTGALNAAEVLHKDMLYCILRTPLSFFDVTPLGRIINRFNRDSVPVL</sequence>
<dbReference type="PANTHER" id="PTHR24223:SF443">
    <property type="entry name" value="MULTIDRUG-RESISTANCE LIKE PROTEIN 1, ISOFORM I"/>
    <property type="match status" value="1"/>
</dbReference>
<dbReference type="GO" id="GO:0140359">
    <property type="term" value="F:ABC-type transporter activity"/>
    <property type="evidence" value="ECO:0007669"/>
    <property type="project" value="InterPro"/>
</dbReference>